<sequence length="149" mass="17215">MRFTPTAAERTVLDATREVFMRFTPTAPDRNVFGAMGEVFMQSCRKTAASTVFSEIRSSKTFVDKTLWLKEFHELPSKHIYLTAPLRFGKTTNLKMMEEFFSITNDEKQAREVFEGTNIHSTEKEFFQRALSKIPSDIPQFQTPSVDEE</sequence>
<dbReference type="PANTHER" id="PTHR34825:SF1">
    <property type="entry name" value="AAA-ATPASE-LIKE DOMAIN-CONTAINING PROTEIN"/>
    <property type="match status" value="1"/>
</dbReference>
<proteinExistence type="predicted"/>
<evidence type="ECO:0000313" key="3">
    <source>
        <dbReference type="Proteomes" id="UP001152759"/>
    </source>
</evidence>
<dbReference type="Proteomes" id="UP001152759">
    <property type="component" value="Chromosome 4"/>
</dbReference>
<evidence type="ECO:0000259" key="1">
    <source>
        <dbReference type="Pfam" id="PF09820"/>
    </source>
</evidence>
<dbReference type="Pfam" id="PF09820">
    <property type="entry name" value="AAA-ATPase_like"/>
    <property type="match status" value="1"/>
</dbReference>
<dbReference type="EMBL" id="OU963865">
    <property type="protein sequence ID" value="CAH0388868.1"/>
    <property type="molecule type" value="Genomic_DNA"/>
</dbReference>
<reference evidence="2" key="1">
    <citation type="submission" date="2021-12" db="EMBL/GenBank/DDBJ databases">
        <authorList>
            <person name="King R."/>
        </authorList>
    </citation>
    <scope>NUCLEOTIDE SEQUENCE</scope>
</reference>
<organism evidence="2 3">
    <name type="scientific">Bemisia tabaci</name>
    <name type="common">Sweetpotato whitefly</name>
    <name type="synonym">Aleurodes tabaci</name>
    <dbReference type="NCBI Taxonomy" id="7038"/>
    <lineage>
        <taxon>Eukaryota</taxon>
        <taxon>Metazoa</taxon>
        <taxon>Ecdysozoa</taxon>
        <taxon>Arthropoda</taxon>
        <taxon>Hexapoda</taxon>
        <taxon>Insecta</taxon>
        <taxon>Pterygota</taxon>
        <taxon>Neoptera</taxon>
        <taxon>Paraneoptera</taxon>
        <taxon>Hemiptera</taxon>
        <taxon>Sternorrhyncha</taxon>
        <taxon>Aleyrodoidea</taxon>
        <taxon>Aleyrodidae</taxon>
        <taxon>Aleyrodinae</taxon>
        <taxon>Bemisia</taxon>
    </lineage>
</organism>
<name>A0A9P0F291_BEMTA</name>
<feature type="domain" description="AAA-ATPase-like" evidence="1">
    <location>
        <begin position="53"/>
        <end position="126"/>
    </location>
</feature>
<evidence type="ECO:0000313" key="2">
    <source>
        <dbReference type="EMBL" id="CAH0388868.1"/>
    </source>
</evidence>
<dbReference type="AlphaFoldDB" id="A0A9P0F291"/>
<dbReference type="PANTHER" id="PTHR34825">
    <property type="entry name" value="CONSERVED PROTEIN, WITH A WEAK D-GALACTARATE DEHYDRATASE/ALTRONATE HYDROLASE DOMAIN"/>
    <property type="match status" value="1"/>
</dbReference>
<keyword evidence="3" id="KW-1185">Reference proteome</keyword>
<accession>A0A9P0F291</accession>
<protein>
    <recommendedName>
        <fullName evidence="1">AAA-ATPase-like domain-containing protein</fullName>
    </recommendedName>
</protein>
<gene>
    <name evidence="2" type="ORF">BEMITA_LOCUS7753</name>
</gene>
<dbReference type="InterPro" id="IPR018631">
    <property type="entry name" value="AAA-ATPase-like_dom"/>
</dbReference>